<evidence type="ECO:0000256" key="2">
    <source>
        <dbReference type="ARBA" id="ARBA00023015"/>
    </source>
</evidence>
<dbReference type="Gene3D" id="1.10.10.10">
    <property type="entry name" value="Winged helix-like DNA-binding domain superfamily/Winged helix DNA-binding domain"/>
    <property type="match status" value="1"/>
</dbReference>
<dbReference type="InterPro" id="IPR014284">
    <property type="entry name" value="RNA_pol_sigma-70_dom"/>
</dbReference>
<feature type="domain" description="RNA polymerase sigma factor 70 region 4 type 2" evidence="6">
    <location>
        <begin position="132"/>
        <end position="182"/>
    </location>
</feature>
<organism evidence="7 8">
    <name type="scientific">Duganella phyllosphaerae</name>
    <dbReference type="NCBI Taxonomy" id="762836"/>
    <lineage>
        <taxon>Bacteria</taxon>
        <taxon>Pseudomonadati</taxon>
        <taxon>Pseudomonadota</taxon>
        <taxon>Betaproteobacteria</taxon>
        <taxon>Burkholderiales</taxon>
        <taxon>Oxalobacteraceae</taxon>
        <taxon>Telluria group</taxon>
        <taxon>Duganella</taxon>
    </lineage>
</organism>
<dbReference type="InterPro" id="IPR007627">
    <property type="entry name" value="RNA_pol_sigma70_r2"/>
</dbReference>
<dbReference type="PANTHER" id="PTHR43133:SF32">
    <property type="entry name" value="BLR3042 PROTEIN"/>
    <property type="match status" value="1"/>
</dbReference>
<protein>
    <submittedName>
        <fullName evidence="7">ECF RNA polymerase sigma factor SigW</fullName>
    </submittedName>
</protein>
<keyword evidence="2" id="KW-0805">Transcription regulation</keyword>
<dbReference type="Gene3D" id="1.10.1740.10">
    <property type="match status" value="1"/>
</dbReference>
<dbReference type="InterPro" id="IPR013325">
    <property type="entry name" value="RNA_pol_sigma_r2"/>
</dbReference>
<dbReference type="SUPFAM" id="SSF88659">
    <property type="entry name" value="Sigma3 and sigma4 domains of RNA polymerase sigma factors"/>
    <property type="match status" value="1"/>
</dbReference>
<evidence type="ECO:0000313" key="8">
    <source>
        <dbReference type="Proteomes" id="UP000175989"/>
    </source>
</evidence>
<dbReference type="InterPro" id="IPR013249">
    <property type="entry name" value="RNA_pol_sigma70_r4_t2"/>
</dbReference>
<evidence type="ECO:0000256" key="4">
    <source>
        <dbReference type="ARBA" id="ARBA00023163"/>
    </source>
</evidence>
<dbReference type="AlphaFoldDB" id="A0A1E7WUQ0"/>
<evidence type="ECO:0000256" key="3">
    <source>
        <dbReference type="ARBA" id="ARBA00023082"/>
    </source>
</evidence>
<accession>A0A1E7WUQ0</accession>
<dbReference type="EMBL" id="LROM01000072">
    <property type="protein sequence ID" value="OFA03511.1"/>
    <property type="molecule type" value="Genomic_DNA"/>
</dbReference>
<dbReference type="GO" id="GO:0006352">
    <property type="term" value="P:DNA-templated transcription initiation"/>
    <property type="evidence" value="ECO:0007669"/>
    <property type="project" value="InterPro"/>
</dbReference>
<comment type="similarity">
    <text evidence="1">Belongs to the sigma-70 factor family. ECF subfamily.</text>
</comment>
<evidence type="ECO:0000259" key="5">
    <source>
        <dbReference type="Pfam" id="PF04542"/>
    </source>
</evidence>
<keyword evidence="8" id="KW-1185">Reference proteome</keyword>
<keyword evidence="4" id="KW-0804">Transcription</keyword>
<evidence type="ECO:0000259" key="6">
    <source>
        <dbReference type="Pfam" id="PF08281"/>
    </source>
</evidence>
<keyword evidence="3" id="KW-0731">Sigma factor</keyword>
<dbReference type="PANTHER" id="PTHR43133">
    <property type="entry name" value="RNA POLYMERASE ECF-TYPE SIGMA FACTO"/>
    <property type="match status" value="1"/>
</dbReference>
<proteinExistence type="inferred from homology"/>
<gene>
    <name evidence="7" type="primary">sigW</name>
    <name evidence="7" type="ORF">DUPY_18930</name>
</gene>
<dbReference type="InterPro" id="IPR013324">
    <property type="entry name" value="RNA_pol_sigma_r3/r4-like"/>
</dbReference>
<dbReference type="PATRIC" id="fig|762836.4.peg.1965"/>
<dbReference type="GO" id="GO:0016987">
    <property type="term" value="F:sigma factor activity"/>
    <property type="evidence" value="ECO:0007669"/>
    <property type="project" value="UniProtKB-KW"/>
</dbReference>
<dbReference type="InterPro" id="IPR036388">
    <property type="entry name" value="WH-like_DNA-bd_sf"/>
</dbReference>
<dbReference type="OrthoDB" id="9780326at2"/>
<dbReference type="InterPro" id="IPR039425">
    <property type="entry name" value="RNA_pol_sigma-70-like"/>
</dbReference>
<sequence>MQHQLGLSTGSHSDNDEKCLLARVSSGDRGAFEKLYKIYFSRLTRFVGRMTRSTPLIEEVINDTMLVVWQKAATYDGTCKPSTWVFAIAYRKTLKGLRASDEPLESDATLYEDESGLQPEQHMHRQQLQQTVADALDALPAAQRAVMVLTYYHELAYSDIADIVACPVNTVKTRMFNARQKLKDMLWNERENNR</sequence>
<evidence type="ECO:0000313" key="7">
    <source>
        <dbReference type="EMBL" id="OFA03511.1"/>
    </source>
</evidence>
<dbReference type="GO" id="GO:0003677">
    <property type="term" value="F:DNA binding"/>
    <property type="evidence" value="ECO:0007669"/>
    <property type="project" value="InterPro"/>
</dbReference>
<evidence type="ECO:0000256" key="1">
    <source>
        <dbReference type="ARBA" id="ARBA00010641"/>
    </source>
</evidence>
<dbReference type="Pfam" id="PF04542">
    <property type="entry name" value="Sigma70_r2"/>
    <property type="match status" value="1"/>
</dbReference>
<dbReference type="SUPFAM" id="SSF88946">
    <property type="entry name" value="Sigma2 domain of RNA polymerase sigma factors"/>
    <property type="match status" value="1"/>
</dbReference>
<dbReference type="NCBIfam" id="TIGR02937">
    <property type="entry name" value="sigma70-ECF"/>
    <property type="match status" value="1"/>
</dbReference>
<dbReference type="CDD" id="cd06171">
    <property type="entry name" value="Sigma70_r4"/>
    <property type="match status" value="1"/>
</dbReference>
<dbReference type="Pfam" id="PF08281">
    <property type="entry name" value="Sigma70_r4_2"/>
    <property type="match status" value="1"/>
</dbReference>
<dbReference type="Proteomes" id="UP000175989">
    <property type="component" value="Unassembled WGS sequence"/>
</dbReference>
<dbReference type="RefSeq" id="WP_070247580.1">
    <property type="nucleotide sequence ID" value="NZ_LROM01000072.1"/>
</dbReference>
<feature type="domain" description="RNA polymerase sigma-70 region 2" evidence="5">
    <location>
        <begin position="35"/>
        <end position="99"/>
    </location>
</feature>
<comment type="caution">
    <text evidence="7">The sequence shown here is derived from an EMBL/GenBank/DDBJ whole genome shotgun (WGS) entry which is preliminary data.</text>
</comment>
<reference evidence="8" key="1">
    <citation type="journal article" date="2016" name="Front. Microbiol.">
        <title>Molecular Keys to the Janthinobacterium and Duganella spp. Interaction with the Plant Pathogen Fusarium graminearum.</title>
        <authorList>
            <person name="Haack F.S."/>
            <person name="Poehlein A."/>
            <person name="Kroger C."/>
            <person name="Voigt C.A."/>
            <person name="Piepenbring M."/>
            <person name="Bode H.B."/>
            <person name="Daniel R."/>
            <person name="Schafer W."/>
            <person name="Streit W.R."/>
        </authorList>
    </citation>
    <scope>NUCLEOTIDE SEQUENCE [LARGE SCALE GENOMIC DNA]</scope>
    <source>
        <strain evidence="8">T54</strain>
    </source>
</reference>
<name>A0A1E7WUQ0_9BURK</name>